<evidence type="ECO:0000256" key="1">
    <source>
        <dbReference type="ARBA" id="ARBA00004496"/>
    </source>
</evidence>
<evidence type="ECO:0000259" key="12">
    <source>
        <dbReference type="PROSITE" id="PS50931"/>
    </source>
</evidence>
<dbReference type="InterPro" id="IPR005119">
    <property type="entry name" value="LysR_subst-bd"/>
</dbReference>
<dbReference type="InterPro" id="IPR036390">
    <property type="entry name" value="WH_DNA-bd_sf"/>
</dbReference>
<protein>
    <recommendedName>
        <fullName evidence="3">HTH-type transcriptional regulator MetR</fullName>
    </recommendedName>
</protein>
<keyword evidence="5" id="KW-0678">Repressor</keyword>
<dbReference type="CDD" id="cd08441">
    <property type="entry name" value="PBP2_MetR"/>
    <property type="match status" value="1"/>
</dbReference>
<accession>A0A0M3V931</accession>
<keyword evidence="14" id="KW-1185">Reference proteome</keyword>
<dbReference type="PANTHER" id="PTHR30126:SF25">
    <property type="entry name" value="HTH-TYPE TRANSCRIPTIONAL REGULATOR METR"/>
    <property type="match status" value="1"/>
</dbReference>
<dbReference type="Pfam" id="PF03466">
    <property type="entry name" value="LysR_substrate"/>
    <property type="match status" value="1"/>
</dbReference>
<feature type="domain" description="HTH lysR-type" evidence="12">
    <location>
        <begin position="2"/>
        <end position="59"/>
    </location>
</feature>
<evidence type="ECO:0000256" key="7">
    <source>
        <dbReference type="ARBA" id="ARBA00023015"/>
    </source>
</evidence>
<sequence length="296" mass="33128">MLELRHLNTLTALRAQGSLAAAADELHVTASAVSHQLKELESYYDIRLVNRRTRPLTFTPAGKTVLALADSIMPQVSRTKANLKRLAHGQAGRLRLASECHSCFDWLMPILNQYRREWSDVELDFATGFEPEPHHLLLEGDIDLLITTSNLPIDGLSYQPLFEYESRLVLSPMHDLAERAFITPEDLISETLIAYPVEAKRLDIIANFMTPAQVTFKQIRTTELTAMLIQLVASERGVAALPDWVVSDYEKKGWVVSRPLGDGVHCQLYAAIRTSSQDTAYMQGFASLLEGIVKPL</sequence>
<dbReference type="SUPFAM" id="SSF46785">
    <property type="entry name" value="Winged helix' DNA-binding domain"/>
    <property type="match status" value="1"/>
</dbReference>
<comment type="similarity">
    <text evidence="2">Belongs to the LysR transcriptional regulatory family.</text>
</comment>
<evidence type="ECO:0000256" key="4">
    <source>
        <dbReference type="ARBA" id="ARBA00022490"/>
    </source>
</evidence>
<dbReference type="EMBL" id="CP012678">
    <property type="protein sequence ID" value="ALF59927.1"/>
    <property type="molecule type" value="Genomic_DNA"/>
</dbReference>
<evidence type="ECO:0000256" key="5">
    <source>
        <dbReference type="ARBA" id="ARBA00022491"/>
    </source>
</evidence>
<dbReference type="InterPro" id="IPR037406">
    <property type="entry name" value="MetR_PBP2"/>
</dbReference>
<dbReference type="InterPro" id="IPR036388">
    <property type="entry name" value="WH-like_DNA-bd_sf"/>
</dbReference>
<dbReference type="AlphaFoldDB" id="A0A0M3V931"/>
<keyword evidence="8" id="KW-0238">DNA-binding</keyword>
<evidence type="ECO:0000256" key="2">
    <source>
        <dbReference type="ARBA" id="ARBA00009437"/>
    </source>
</evidence>
<organism evidence="13 14">
    <name type="scientific">Psychrobacter urativorans</name>
    <dbReference type="NCBI Taxonomy" id="45610"/>
    <lineage>
        <taxon>Bacteria</taxon>
        <taxon>Pseudomonadati</taxon>
        <taxon>Pseudomonadota</taxon>
        <taxon>Gammaproteobacteria</taxon>
        <taxon>Moraxellales</taxon>
        <taxon>Moraxellaceae</taxon>
        <taxon>Psychrobacter</taxon>
    </lineage>
</organism>
<dbReference type="GO" id="GO:0000976">
    <property type="term" value="F:transcription cis-regulatory region binding"/>
    <property type="evidence" value="ECO:0007669"/>
    <property type="project" value="TreeGrafter"/>
</dbReference>
<evidence type="ECO:0000313" key="13">
    <source>
        <dbReference type="EMBL" id="ALF59927.1"/>
    </source>
</evidence>
<dbReference type="InterPro" id="IPR000847">
    <property type="entry name" value="LysR_HTH_N"/>
</dbReference>
<comment type="subcellular location">
    <subcellularLocation>
        <location evidence="1">Cytoplasm</location>
    </subcellularLocation>
</comment>
<keyword evidence="9" id="KW-0010">Activator</keyword>
<dbReference type="Gene3D" id="3.40.190.10">
    <property type="entry name" value="Periplasmic binding protein-like II"/>
    <property type="match status" value="1"/>
</dbReference>
<dbReference type="RefSeq" id="WP_062534772.1">
    <property type="nucleotide sequence ID" value="NZ_CP012678.1"/>
</dbReference>
<evidence type="ECO:0000256" key="6">
    <source>
        <dbReference type="ARBA" id="ARBA00022605"/>
    </source>
</evidence>
<evidence type="ECO:0000256" key="10">
    <source>
        <dbReference type="ARBA" id="ARBA00023163"/>
    </source>
</evidence>
<keyword evidence="10" id="KW-0804">Transcription</keyword>
<dbReference type="PANTHER" id="PTHR30126">
    <property type="entry name" value="HTH-TYPE TRANSCRIPTIONAL REGULATOR"/>
    <property type="match status" value="1"/>
</dbReference>
<dbReference type="OrthoDB" id="155872at2"/>
<keyword evidence="11" id="KW-0486">Methionine biosynthesis</keyword>
<name>A0A0M3V931_9GAMM</name>
<dbReference type="Proteomes" id="UP000059847">
    <property type="component" value="Chromosome"/>
</dbReference>
<keyword evidence="6" id="KW-0028">Amino-acid biosynthesis</keyword>
<dbReference type="Pfam" id="PF00126">
    <property type="entry name" value="HTH_1"/>
    <property type="match status" value="1"/>
</dbReference>
<gene>
    <name evidence="13" type="ORF">AOC03_07625</name>
</gene>
<dbReference type="GO" id="GO:0009086">
    <property type="term" value="P:methionine biosynthetic process"/>
    <property type="evidence" value="ECO:0007669"/>
    <property type="project" value="UniProtKB-KW"/>
</dbReference>
<evidence type="ECO:0000256" key="11">
    <source>
        <dbReference type="ARBA" id="ARBA00023167"/>
    </source>
</evidence>
<evidence type="ECO:0000256" key="3">
    <source>
        <dbReference type="ARBA" id="ARBA00019365"/>
    </source>
</evidence>
<dbReference type="SUPFAM" id="SSF53850">
    <property type="entry name" value="Periplasmic binding protein-like II"/>
    <property type="match status" value="1"/>
</dbReference>
<dbReference type="GO" id="GO:0003700">
    <property type="term" value="F:DNA-binding transcription factor activity"/>
    <property type="evidence" value="ECO:0007669"/>
    <property type="project" value="InterPro"/>
</dbReference>
<dbReference type="PROSITE" id="PS50931">
    <property type="entry name" value="HTH_LYSR"/>
    <property type="match status" value="1"/>
</dbReference>
<evidence type="ECO:0000256" key="8">
    <source>
        <dbReference type="ARBA" id="ARBA00023125"/>
    </source>
</evidence>
<dbReference type="KEGG" id="pur:AOC03_07625"/>
<keyword evidence="7" id="KW-0805">Transcription regulation</keyword>
<evidence type="ECO:0000313" key="14">
    <source>
        <dbReference type="Proteomes" id="UP000059847"/>
    </source>
</evidence>
<dbReference type="GO" id="GO:0005737">
    <property type="term" value="C:cytoplasm"/>
    <property type="evidence" value="ECO:0007669"/>
    <property type="project" value="UniProtKB-SubCell"/>
</dbReference>
<dbReference type="Gene3D" id="1.10.10.10">
    <property type="entry name" value="Winged helix-like DNA-binding domain superfamily/Winged helix DNA-binding domain"/>
    <property type="match status" value="1"/>
</dbReference>
<proteinExistence type="inferred from homology"/>
<reference evidence="13 14" key="1">
    <citation type="submission" date="2015-09" db="EMBL/GenBank/DDBJ databases">
        <title>Complete genome of Psychrobacter urativorans R10.10B.</title>
        <authorList>
            <person name="See-Too W.S."/>
            <person name="Chan K.G."/>
        </authorList>
    </citation>
    <scope>NUCLEOTIDE SEQUENCE [LARGE SCALE GENOMIC DNA]</scope>
    <source>
        <strain evidence="13 14">R10.10B</strain>
    </source>
</reference>
<evidence type="ECO:0000256" key="9">
    <source>
        <dbReference type="ARBA" id="ARBA00023159"/>
    </source>
</evidence>
<keyword evidence="4" id="KW-0963">Cytoplasm</keyword>
<dbReference type="STRING" id="45610.AOC03_07625"/>